<dbReference type="OrthoDB" id="9815712at2"/>
<dbReference type="InterPro" id="IPR017871">
    <property type="entry name" value="ABC_transporter-like_CS"/>
</dbReference>
<dbReference type="AlphaFoldDB" id="A0A561QGA1"/>
<dbReference type="FunFam" id="3.40.50.300:FF:000016">
    <property type="entry name" value="Oligopeptide ABC transporter ATP-binding component"/>
    <property type="match status" value="1"/>
</dbReference>
<protein>
    <submittedName>
        <fullName evidence="7">Peptide/nickel transport system ATP-binding protein</fullName>
    </submittedName>
</protein>
<reference evidence="7 8" key="1">
    <citation type="submission" date="2019-06" db="EMBL/GenBank/DDBJ databases">
        <title>Sorghum-associated microbial communities from plants grown in Nebraska, USA.</title>
        <authorList>
            <person name="Schachtman D."/>
        </authorList>
    </citation>
    <scope>NUCLEOTIDE SEQUENCE [LARGE SCALE GENOMIC DNA]</scope>
    <source>
        <strain evidence="7 8">1225</strain>
    </source>
</reference>
<dbReference type="Pfam" id="PF08352">
    <property type="entry name" value="oligo_HPY"/>
    <property type="match status" value="1"/>
</dbReference>
<dbReference type="Pfam" id="PF00005">
    <property type="entry name" value="ABC_tran"/>
    <property type="match status" value="1"/>
</dbReference>
<dbReference type="InterPro" id="IPR003593">
    <property type="entry name" value="AAA+_ATPase"/>
</dbReference>
<dbReference type="PROSITE" id="PS00211">
    <property type="entry name" value="ABC_TRANSPORTER_1"/>
    <property type="match status" value="1"/>
</dbReference>
<name>A0A561QGA1_9HYPH</name>
<dbReference type="GO" id="GO:0005886">
    <property type="term" value="C:plasma membrane"/>
    <property type="evidence" value="ECO:0007669"/>
    <property type="project" value="UniProtKB-SubCell"/>
</dbReference>
<dbReference type="Proteomes" id="UP000320653">
    <property type="component" value="Unassembled WGS sequence"/>
</dbReference>
<evidence type="ECO:0000256" key="3">
    <source>
        <dbReference type="ARBA" id="ARBA00022448"/>
    </source>
</evidence>
<evidence type="ECO:0000313" key="7">
    <source>
        <dbReference type="EMBL" id="TWF49395.1"/>
    </source>
</evidence>
<comment type="similarity">
    <text evidence="2">Belongs to the ABC transporter superfamily.</text>
</comment>
<dbReference type="InterPro" id="IPR050319">
    <property type="entry name" value="ABC_transp_ATP-bind"/>
</dbReference>
<dbReference type="RefSeq" id="WP_145641398.1">
    <property type="nucleotide sequence ID" value="NZ_VIWP01000008.1"/>
</dbReference>
<dbReference type="PANTHER" id="PTHR43776">
    <property type="entry name" value="TRANSPORT ATP-BINDING PROTEIN"/>
    <property type="match status" value="1"/>
</dbReference>
<dbReference type="GO" id="GO:0016887">
    <property type="term" value="F:ATP hydrolysis activity"/>
    <property type="evidence" value="ECO:0007669"/>
    <property type="project" value="InterPro"/>
</dbReference>
<evidence type="ECO:0000313" key="8">
    <source>
        <dbReference type="Proteomes" id="UP000320653"/>
    </source>
</evidence>
<dbReference type="EMBL" id="VIWP01000008">
    <property type="protein sequence ID" value="TWF49395.1"/>
    <property type="molecule type" value="Genomic_DNA"/>
</dbReference>
<gene>
    <name evidence="7" type="ORF">FHW37_10865</name>
</gene>
<comment type="subcellular location">
    <subcellularLocation>
        <location evidence="1">Cell inner membrane</location>
        <topology evidence="1">Peripheral membrane protein</topology>
    </subcellularLocation>
</comment>
<dbReference type="GO" id="GO:0055085">
    <property type="term" value="P:transmembrane transport"/>
    <property type="evidence" value="ECO:0007669"/>
    <property type="project" value="UniProtKB-ARBA"/>
</dbReference>
<evidence type="ECO:0000259" key="6">
    <source>
        <dbReference type="PROSITE" id="PS50893"/>
    </source>
</evidence>
<evidence type="ECO:0000256" key="1">
    <source>
        <dbReference type="ARBA" id="ARBA00004417"/>
    </source>
</evidence>
<evidence type="ECO:0000256" key="4">
    <source>
        <dbReference type="ARBA" id="ARBA00022741"/>
    </source>
</evidence>
<keyword evidence="8" id="KW-1185">Reference proteome</keyword>
<keyword evidence="4" id="KW-0547">Nucleotide-binding</keyword>
<dbReference type="PANTHER" id="PTHR43776:SF7">
    <property type="entry name" value="D,D-DIPEPTIDE TRANSPORT ATP-BINDING PROTEIN DDPF-RELATED"/>
    <property type="match status" value="1"/>
</dbReference>
<evidence type="ECO:0000256" key="5">
    <source>
        <dbReference type="ARBA" id="ARBA00022840"/>
    </source>
</evidence>
<comment type="caution">
    <text evidence="7">The sequence shown here is derived from an EMBL/GenBank/DDBJ whole genome shotgun (WGS) entry which is preliminary data.</text>
</comment>
<proteinExistence type="inferred from homology"/>
<dbReference type="GO" id="GO:0005524">
    <property type="term" value="F:ATP binding"/>
    <property type="evidence" value="ECO:0007669"/>
    <property type="project" value="UniProtKB-KW"/>
</dbReference>
<keyword evidence="5 7" id="KW-0067">ATP-binding</keyword>
<dbReference type="InterPro" id="IPR003439">
    <property type="entry name" value="ABC_transporter-like_ATP-bd"/>
</dbReference>
<dbReference type="SUPFAM" id="SSF52540">
    <property type="entry name" value="P-loop containing nucleoside triphosphate hydrolases"/>
    <property type="match status" value="1"/>
</dbReference>
<dbReference type="Gene3D" id="3.40.50.300">
    <property type="entry name" value="P-loop containing nucleotide triphosphate hydrolases"/>
    <property type="match status" value="1"/>
</dbReference>
<evidence type="ECO:0000256" key="2">
    <source>
        <dbReference type="ARBA" id="ARBA00005417"/>
    </source>
</evidence>
<keyword evidence="3" id="KW-0813">Transport</keyword>
<dbReference type="SMART" id="SM00382">
    <property type="entry name" value="AAA"/>
    <property type="match status" value="1"/>
</dbReference>
<organism evidence="7 8">
    <name type="scientific">Neorhizobium alkalisoli</name>
    <dbReference type="NCBI Taxonomy" id="528178"/>
    <lineage>
        <taxon>Bacteria</taxon>
        <taxon>Pseudomonadati</taxon>
        <taxon>Pseudomonadota</taxon>
        <taxon>Alphaproteobacteria</taxon>
        <taxon>Hyphomicrobiales</taxon>
        <taxon>Rhizobiaceae</taxon>
        <taxon>Rhizobium/Agrobacterium group</taxon>
        <taxon>Neorhizobium</taxon>
    </lineage>
</organism>
<accession>A0A561QGA1</accession>
<sequence length="300" mass="33218">MSAGHDHLLSVSDLTKTYRTRGGLFSKASDFHAVKNVGFHVGRNETLGLVGESGSGKSTIGRMVMGLTAPTAGQVTFDGEDVTSLPASRVKDVRRKMQMVFQDPYSALSPRMRVGQFVAEPMVVHGIGDSEADRREQVVGLFRRVGLNPDFMERYPHEFSGGQRQRICIARALALGPKFIVADEPITALDVSIQAQIVNLFQDLQQEMQMSYLFIAHDLSMVRYLCQRVAVMLRGRLVEIGPTAAIFGDPQHPYTQSLLSAVPIANPRLERARKRIAYQYSPETLGNQLEEVSSGHFVLK</sequence>
<dbReference type="InterPro" id="IPR013563">
    <property type="entry name" value="Oligopep_ABC_C"/>
</dbReference>
<dbReference type="InterPro" id="IPR027417">
    <property type="entry name" value="P-loop_NTPase"/>
</dbReference>
<dbReference type="PROSITE" id="PS50893">
    <property type="entry name" value="ABC_TRANSPORTER_2"/>
    <property type="match status" value="1"/>
</dbReference>
<feature type="domain" description="ABC transporter" evidence="6">
    <location>
        <begin position="9"/>
        <end position="259"/>
    </location>
</feature>
<dbReference type="CDD" id="cd03257">
    <property type="entry name" value="ABC_NikE_OppD_transporters"/>
    <property type="match status" value="1"/>
</dbReference>
<dbReference type="GO" id="GO:0015833">
    <property type="term" value="P:peptide transport"/>
    <property type="evidence" value="ECO:0007669"/>
    <property type="project" value="InterPro"/>
</dbReference>